<proteinExistence type="predicted"/>
<gene>
    <name evidence="2" type="ORF">V7S43_012977</name>
</gene>
<dbReference type="Proteomes" id="UP001632037">
    <property type="component" value="Unassembled WGS sequence"/>
</dbReference>
<name>A0ABD3F5R3_9STRA</name>
<evidence type="ECO:0000313" key="2">
    <source>
        <dbReference type="EMBL" id="KAL3662177.1"/>
    </source>
</evidence>
<comment type="caution">
    <text evidence="2">The sequence shown here is derived from an EMBL/GenBank/DDBJ whole genome shotgun (WGS) entry which is preliminary data.</text>
</comment>
<evidence type="ECO:0008006" key="4">
    <source>
        <dbReference type="Google" id="ProtNLM"/>
    </source>
</evidence>
<feature type="chain" id="PRO_5046060517" description="RxLR effector protein" evidence="1">
    <location>
        <begin position="22"/>
        <end position="180"/>
    </location>
</feature>
<protein>
    <recommendedName>
        <fullName evidence="4">RxLR effector protein</fullName>
    </recommendedName>
</protein>
<dbReference type="GO" id="GO:0005576">
    <property type="term" value="C:extracellular region"/>
    <property type="evidence" value="ECO:0007669"/>
    <property type="project" value="UniProtKB-SubCell"/>
</dbReference>
<sequence>MRLSIILLVAISLALFVDTNARSIEGITENGRTFLRGLGSVEEVGDSEDSQEERGIKKFPTLEKLKNLRKVERIKEIKEALALAKIEVKAAAEAAAKAAKAQKVAAISAQLDDATVQKILKDPEIKKAVFGAWHQAKLDPQLVFNAFALPGKYTAAKWDGIANSYLDYVTKIALAAARAT</sequence>
<keyword evidence="1" id="KW-0732">Signal</keyword>
<accession>A0ABD3F5R3</accession>
<evidence type="ECO:0000313" key="3">
    <source>
        <dbReference type="Proteomes" id="UP001632037"/>
    </source>
</evidence>
<reference evidence="2 3" key="1">
    <citation type="submission" date="2024-09" db="EMBL/GenBank/DDBJ databases">
        <title>Genome sequencing and assembly of Phytophthora oleae, isolate VK10A, causative agent of rot of olive drupes.</title>
        <authorList>
            <person name="Conti Taguali S."/>
            <person name="Riolo M."/>
            <person name="La Spada F."/>
            <person name="Cacciola S.O."/>
            <person name="Dionisio G."/>
        </authorList>
    </citation>
    <scope>NUCLEOTIDE SEQUENCE [LARGE SCALE GENOMIC DNA]</scope>
    <source>
        <strain evidence="2 3">VK10A</strain>
    </source>
</reference>
<dbReference type="EMBL" id="JBIMZQ010000033">
    <property type="protein sequence ID" value="KAL3662177.1"/>
    <property type="molecule type" value="Genomic_DNA"/>
</dbReference>
<evidence type="ECO:0000256" key="1">
    <source>
        <dbReference type="SAM" id="SignalP"/>
    </source>
</evidence>
<organism evidence="2 3">
    <name type="scientific">Phytophthora oleae</name>
    <dbReference type="NCBI Taxonomy" id="2107226"/>
    <lineage>
        <taxon>Eukaryota</taxon>
        <taxon>Sar</taxon>
        <taxon>Stramenopiles</taxon>
        <taxon>Oomycota</taxon>
        <taxon>Peronosporomycetes</taxon>
        <taxon>Peronosporales</taxon>
        <taxon>Peronosporaceae</taxon>
        <taxon>Phytophthora</taxon>
    </lineage>
</organism>
<keyword evidence="3" id="KW-1185">Reference proteome</keyword>
<feature type="signal peptide" evidence="1">
    <location>
        <begin position="1"/>
        <end position="21"/>
    </location>
</feature>
<dbReference type="AlphaFoldDB" id="A0ABD3F5R3"/>
<dbReference type="Gene3D" id="1.10.10.2460">
    <property type="match status" value="1"/>
</dbReference>